<sequence length="107" mass="11820">MSASSYISNQGAVGVGVMYEWRGTGNLYAQGLYDKVLPVGQRTDCAAGFGWSQARGYYIGPGWCAQLKTTNARGEWYTYDIVRSGQRARPSLGRTIERWEVNPVSCV</sequence>
<keyword evidence="2" id="KW-1185">Reference proteome</keyword>
<accession>A0A6H9YHB6</accession>
<dbReference type="RefSeq" id="WP_151564898.1">
    <property type="nucleotide sequence ID" value="NZ_WBMT01000014.1"/>
</dbReference>
<dbReference type="AlphaFoldDB" id="A0A6H9YHB6"/>
<evidence type="ECO:0000313" key="2">
    <source>
        <dbReference type="Proteomes" id="UP000468735"/>
    </source>
</evidence>
<proteinExistence type="predicted"/>
<organism evidence="1 2">
    <name type="scientific">Actinomadura rudentiformis</name>
    <dbReference type="NCBI Taxonomy" id="359158"/>
    <lineage>
        <taxon>Bacteria</taxon>
        <taxon>Bacillati</taxon>
        <taxon>Actinomycetota</taxon>
        <taxon>Actinomycetes</taxon>
        <taxon>Streptosporangiales</taxon>
        <taxon>Thermomonosporaceae</taxon>
        <taxon>Actinomadura</taxon>
    </lineage>
</organism>
<dbReference type="Proteomes" id="UP000468735">
    <property type="component" value="Unassembled WGS sequence"/>
</dbReference>
<gene>
    <name evidence="1" type="ORF">F8566_28370</name>
</gene>
<reference evidence="1 2" key="1">
    <citation type="submission" date="2019-09" db="EMBL/GenBank/DDBJ databases">
        <title>Actinomadura physcomitrii sp. nov., a novel actinomycete isolated from moss [Physcomitrium sphaericum (Ludw) Fuernr].</title>
        <authorList>
            <person name="Zhuang X."/>
            <person name="Liu C."/>
        </authorList>
    </citation>
    <scope>NUCLEOTIDE SEQUENCE [LARGE SCALE GENOMIC DNA]</scope>
    <source>
        <strain evidence="1 2">HMC1</strain>
    </source>
</reference>
<comment type="caution">
    <text evidence="1">The sequence shown here is derived from an EMBL/GenBank/DDBJ whole genome shotgun (WGS) entry which is preliminary data.</text>
</comment>
<dbReference type="EMBL" id="WBMT01000014">
    <property type="protein sequence ID" value="KAB2345186.1"/>
    <property type="molecule type" value="Genomic_DNA"/>
</dbReference>
<protein>
    <submittedName>
        <fullName evidence="1">Uncharacterized protein</fullName>
    </submittedName>
</protein>
<evidence type="ECO:0000313" key="1">
    <source>
        <dbReference type="EMBL" id="KAB2345186.1"/>
    </source>
</evidence>
<name>A0A6H9YHB6_9ACTN</name>
<dbReference type="OrthoDB" id="3405193at2"/>